<evidence type="ECO:0000259" key="2">
    <source>
        <dbReference type="Pfam" id="PF20148"/>
    </source>
</evidence>
<dbReference type="Pfam" id="PF25023">
    <property type="entry name" value="TEN_YD-shell"/>
    <property type="match status" value="1"/>
</dbReference>
<accession>A0A558AC97</accession>
<keyword evidence="5" id="KW-1185">Reference proteome</keyword>
<evidence type="ECO:0000313" key="5">
    <source>
        <dbReference type="Proteomes" id="UP000320011"/>
    </source>
</evidence>
<dbReference type="Pfam" id="PF20148">
    <property type="entry name" value="DUF6531"/>
    <property type="match status" value="1"/>
</dbReference>
<dbReference type="InterPro" id="IPR045351">
    <property type="entry name" value="DUF6531"/>
</dbReference>
<dbReference type="InterPro" id="IPR031325">
    <property type="entry name" value="RHS_repeat"/>
</dbReference>
<comment type="caution">
    <text evidence="4">The sequence shown here is derived from an EMBL/GenBank/DDBJ whole genome shotgun (WGS) entry which is preliminary data.</text>
</comment>
<dbReference type="InterPro" id="IPR056823">
    <property type="entry name" value="TEN-like_YD-shell"/>
</dbReference>
<evidence type="ECO:0000313" key="4">
    <source>
        <dbReference type="EMBL" id="TVT21877.1"/>
    </source>
</evidence>
<dbReference type="Pfam" id="PF05593">
    <property type="entry name" value="RHS_repeat"/>
    <property type="match status" value="3"/>
</dbReference>
<feature type="domain" description="Teneurin-like YD-shell" evidence="3">
    <location>
        <begin position="447"/>
        <end position="986"/>
    </location>
</feature>
<dbReference type="InterPro" id="IPR050708">
    <property type="entry name" value="T6SS_VgrG/RHS"/>
</dbReference>
<name>A0A558AC97_9PSEU</name>
<reference evidence="4 5" key="2">
    <citation type="submission" date="2019-08" db="EMBL/GenBank/DDBJ databases">
        <title>Amycolatopsis acidicola sp. nov., isolated from peat swamp forest soil.</title>
        <authorList>
            <person name="Srisuk N."/>
        </authorList>
    </citation>
    <scope>NUCLEOTIDE SEQUENCE [LARGE SCALE GENOMIC DNA]</scope>
    <source>
        <strain evidence="4 5">TBRC 6029</strain>
    </source>
</reference>
<dbReference type="RefSeq" id="WP_144592914.1">
    <property type="nucleotide sequence ID" value="NZ_VJWX01000591.1"/>
</dbReference>
<dbReference type="NCBIfam" id="TIGR01643">
    <property type="entry name" value="YD_repeat_2x"/>
    <property type="match status" value="9"/>
</dbReference>
<sequence length="1147" mass="125643">APYTTGRAVDGNALSYTAGASVDVVSGEVITDATDVALPGLLPLLLRRAYASGYPAGRLFGPGWSSTLDQRVEPGPQAIHYFGDDAQILTYPLPATPGEPVLPSVGAKWPLTWQADGSIRIEDQQRGVTRHFTPDLTGRSYPLRAITDRNGHRITFHRNGNRLTGVAHSGGYRVAVDSNDGRVTGLRLIEGTASVVLRRFSYDARGRLAEVIDASGTPFRYGHDQAGRITSWTDRNGFTYTYSYDGMGRVVRCDGPGGVLSCSLEYHPQLQATVTADSLGHRTEYYYDRRAHVTKVVDPLGNSVLTEVDRRGRPLAYADELGQTTSLVLDDNGDPVRITRPDGAVVSLAYNGFRQAVEITRPDGAVWKCTYDERGNLLTHTDPLGAVTGYTYDGHGNRIAITDPLGKTHQMRANAAGLVIAMADAAGNTTRLTRDAFGRVTEIVDPAGEKTQLEYTPDGRLASHTRPDGVVERWRYDGEGNEIAYESSENAVTTTTYGPFGKPASVTQPDGARYGFTYDTELRLITVTGPTELVWIYERDKAGRVTGERDFNGRTTGYHLDPTGHLMERVNGAGQRTWYRRDTLGRIVETRNNSGESAVYAYDSNGGLVRARNSDAVVEYVRDPLGRVLAETVNGARIAREYDPAGHCLRRITPTGAVSEWAYDSGGRPVGLATLGGRLLFERDRLGRETTRRLGQAVALTQTYGSGARISSQSVWKAGSAGVTAVQQRTFAYAITGFLTEIRDTRVGTRRFDLDALGRITGVHRDGNPERYDYDALGNLGHGDREHVGTLVTRAGRTQYKHDAQGRVVHLARDESSWHYLWNADDRLAQATTPDGTVWRYRYDPLGRRIAKQRLDSHGSVAEQIMFAWDGSRLAEQIHSRLGGRTEVITWDYQPGSHRPLTQLHRVEAAQQRFHAIVTDLVGTPTELIDAEGKLTALGPSGLWGAGGSTACPLRFPGQYHDTETGLHYNHHRYYDPAAGSYLSPDPLGLVPGPNHHRYVPNPMEQLDPLGLAKQLRTRFAAYDPADGFVRTPNSLTFHTPHDGAVYADLADTIASGNSPSGPCTQNFPSGSLVPNYPLCAEGPGVPGAVYVNEPNRLSELFAQHQRPSAWAACRDAFGRTDFRQLATDIDGWWVDGWLSQTWIPGP</sequence>
<dbReference type="AlphaFoldDB" id="A0A558AC97"/>
<dbReference type="OrthoDB" id="4981820at2"/>
<dbReference type="Gene3D" id="2.180.10.10">
    <property type="entry name" value="RHS repeat-associated core"/>
    <property type="match status" value="4"/>
</dbReference>
<feature type="domain" description="DUF6531" evidence="2">
    <location>
        <begin position="20"/>
        <end position="91"/>
    </location>
</feature>
<dbReference type="EMBL" id="VJWX01000591">
    <property type="protein sequence ID" value="TVT21877.1"/>
    <property type="molecule type" value="Genomic_DNA"/>
</dbReference>
<dbReference type="NCBIfam" id="TIGR03696">
    <property type="entry name" value="Rhs_assc_core"/>
    <property type="match status" value="1"/>
</dbReference>
<evidence type="ECO:0000259" key="3">
    <source>
        <dbReference type="Pfam" id="PF25023"/>
    </source>
</evidence>
<dbReference type="Proteomes" id="UP000320011">
    <property type="component" value="Unassembled WGS sequence"/>
</dbReference>
<proteinExistence type="predicted"/>
<gene>
    <name evidence="4" type="ORF">FNH05_33780</name>
</gene>
<feature type="non-terminal residue" evidence="4">
    <location>
        <position position="1"/>
    </location>
</feature>
<dbReference type="InterPro" id="IPR022385">
    <property type="entry name" value="Rhs_assc_core"/>
</dbReference>
<reference evidence="4 5" key="1">
    <citation type="submission" date="2019-07" db="EMBL/GenBank/DDBJ databases">
        <authorList>
            <person name="Duangmal K."/>
            <person name="Teo W.F.A."/>
        </authorList>
    </citation>
    <scope>NUCLEOTIDE SEQUENCE [LARGE SCALE GENOMIC DNA]</scope>
    <source>
        <strain evidence="4 5">TBRC 6029</strain>
    </source>
</reference>
<dbReference type="PANTHER" id="PTHR32305:SF15">
    <property type="entry name" value="PROTEIN RHSA-RELATED"/>
    <property type="match status" value="1"/>
</dbReference>
<protein>
    <submittedName>
        <fullName evidence="4">RHS repeat protein</fullName>
    </submittedName>
</protein>
<dbReference type="InterPro" id="IPR006530">
    <property type="entry name" value="YD"/>
</dbReference>
<evidence type="ECO:0000256" key="1">
    <source>
        <dbReference type="ARBA" id="ARBA00022737"/>
    </source>
</evidence>
<organism evidence="4 5">
    <name type="scientific">Amycolatopsis rhizosphaerae</name>
    <dbReference type="NCBI Taxonomy" id="2053003"/>
    <lineage>
        <taxon>Bacteria</taxon>
        <taxon>Bacillati</taxon>
        <taxon>Actinomycetota</taxon>
        <taxon>Actinomycetes</taxon>
        <taxon>Pseudonocardiales</taxon>
        <taxon>Pseudonocardiaceae</taxon>
        <taxon>Amycolatopsis</taxon>
    </lineage>
</organism>
<dbReference type="PANTHER" id="PTHR32305">
    <property type="match status" value="1"/>
</dbReference>
<keyword evidence="1" id="KW-0677">Repeat</keyword>
<dbReference type="SUPFAM" id="SSF69304">
    <property type="entry name" value="Tricorn protease N-terminal domain"/>
    <property type="match status" value="2"/>
</dbReference>
<dbReference type="SUPFAM" id="SSF63829">
    <property type="entry name" value="Calcium-dependent phosphotriesterase"/>
    <property type="match status" value="1"/>
</dbReference>